<dbReference type="AlphaFoldDB" id="A0A7S2PKI7"/>
<proteinExistence type="predicted"/>
<organism evidence="1">
    <name type="scientific">Leptocylindrus danicus</name>
    <dbReference type="NCBI Taxonomy" id="163516"/>
    <lineage>
        <taxon>Eukaryota</taxon>
        <taxon>Sar</taxon>
        <taxon>Stramenopiles</taxon>
        <taxon>Ochrophyta</taxon>
        <taxon>Bacillariophyta</taxon>
        <taxon>Coscinodiscophyceae</taxon>
        <taxon>Chaetocerotophycidae</taxon>
        <taxon>Leptocylindrales</taxon>
        <taxon>Leptocylindraceae</taxon>
        <taxon>Leptocylindrus</taxon>
    </lineage>
</organism>
<accession>A0A7S2PKI7</accession>
<sequence length="169" mass="18987">MRTSSDDNSWKIKEDPVPDGLVEDKIFEGERIFDRKIITFHYPGIFPEDGIKTVCFKSLSGPCQNHSIAWKFDHRKGNFRYSVCVKCGAKPGLKNQGITLGRINTYVRVDEFGNKQKAGDTAGFVCMREKNNFTDSDKSGALTVGATTDDNHNITYFVVHSNTVKEVKT</sequence>
<gene>
    <name evidence="1" type="ORF">LDAN0321_LOCUS17137</name>
</gene>
<name>A0A7S2PKI7_9STRA</name>
<reference evidence="1" key="1">
    <citation type="submission" date="2021-01" db="EMBL/GenBank/DDBJ databases">
        <authorList>
            <person name="Corre E."/>
            <person name="Pelletier E."/>
            <person name="Niang G."/>
            <person name="Scheremetjew M."/>
            <person name="Finn R."/>
            <person name="Kale V."/>
            <person name="Holt S."/>
            <person name="Cochrane G."/>
            <person name="Meng A."/>
            <person name="Brown T."/>
            <person name="Cohen L."/>
        </authorList>
    </citation>
    <scope>NUCLEOTIDE SEQUENCE</scope>
    <source>
        <strain evidence="1">B650</strain>
    </source>
</reference>
<dbReference type="EMBL" id="HBGY01027713">
    <property type="protein sequence ID" value="CAD9602410.1"/>
    <property type="molecule type" value="Transcribed_RNA"/>
</dbReference>
<protein>
    <submittedName>
        <fullName evidence="1">Uncharacterized protein</fullName>
    </submittedName>
</protein>
<evidence type="ECO:0000313" key="1">
    <source>
        <dbReference type="EMBL" id="CAD9602410.1"/>
    </source>
</evidence>